<feature type="transmembrane region" description="Helical" evidence="7">
    <location>
        <begin position="244"/>
        <end position="264"/>
    </location>
</feature>
<evidence type="ECO:0000313" key="10">
    <source>
        <dbReference type="Proteomes" id="UP000251313"/>
    </source>
</evidence>
<feature type="transmembrane region" description="Helical" evidence="7">
    <location>
        <begin position="270"/>
        <end position="287"/>
    </location>
</feature>
<dbReference type="EMBL" id="UAVL01000019">
    <property type="protein sequence ID" value="SQA64791.1"/>
    <property type="molecule type" value="Genomic_DNA"/>
</dbReference>
<evidence type="ECO:0000256" key="7">
    <source>
        <dbReference type="SAM" id="Phobius"/>
    </source>
</evidence>
<dbReference type="GO" id="GO:0005886">
    <property type="term" value="C:plasma membrane"/>
    <property type="evidence" value="ECO:0007669"/>
    <property type="project" value="UniProtKB-SubCell"/>
</dbReference>
<keyword evidence="6 7" id="KW-0472">Membrane</keyword>
<accession>A0AB38FZV5</accession>
<name>A0AB38FZV5_9ENTR</name>
<feature type="transmembrane region" description="Helical" evidence="7">
    <location>
        <begin position="33"/>
        <end position="53"/>
    </location>
</feature>
<feature type="transmembrane region" description="Helical" evidence="7">
    <location>
        <begin position="181"/>
        <end position="202"/>
    </location>
</feature>
<evidence type="ECO:0000256" key="2">
    <source>
        <dbReference type="ARBA" id="ARBA00007362"/>
    </source>
</evidence>
<dbReference type="Pfam" id="PF00892">
    <property type="entry name" value="EamA"/>
    <property type="match status" value="2"/>
</dbReference>
<evidence type="ECO:0000256" key="3">
    <source>
        <dbReference type="ARBA" id="ARBA00022475"/>
    </source>
</evidence>
<dbReference type="InterPro" id="IPR050638">
    <property type="entry name" value="AA-Vitamin_Transporters"/>
</dbReference>
<comment type="caution">
    <text evidence="9">The sequence shown here is derived from an EMBL/GenBank/DDBJ whole genome shotgun (WGS) entry which is preliminary data.</text>
</comment>
<feature type="transmembrane region" description="Helical" evidence="7">
    <location>
        <begin position="7"/>
        <end position="27"/>
    </location>
</feature>
<feature type="transmembrane region" description="Helical" evidence="7">
    <location>
        <begin position="65"/>
        <end position="83"/>
    </location>
</feature>
<dbReference type="RefSeq" id="WP_038255927.1">
    <property type="nucleotide sequence ID" value="NZ_DAMADI010000004.1"/>
</dbReference>
<feature type="transmembrane region" description="Helical" evidence="7">
    <location>
        <begin position="125"/>
        <end position="142"/>
    </location>
</feature>
<evidence type="ECO:0000256" key="6">
    <source>
        <dbReference type="ARBA" id="ARBA00023136"/>
    </source>
</evidence>
<proteinExistence type="inferred from homology"/>
<feature type="domain" description="EamA" evidence="8">
    <location>
        <begin position="7"/>
        <end position="138"/>
    </location>
</feature>
<organism evidence="9 10">
    <name type="scientific">Yokenella regensburgei</name>
    <dbReference type="NCBI Taxonomy" id="158877"/>
    <lineage>
        <taxon>Bacteria</taxon>
        <taxon>Pseudomonadati</taxon>
        <taxon>Pseudomonadota</taxon>
        <taxon>Gammaproteobacteria</taxon>
        <taxon>Enterobacterales</taxon>
        <taxon>Enterobacteriaceae</taxon>
        <taxon>Yokenella</taxon>
    </lineage>
</organism>
<evidence type="ECO:0000256" key="5">
    <source>
        <dbReference type="ARBA" id="ARBA00022989"/>
    </source>
</evidence>
<protein>
    <submittedName>
        <fullName evidence="9">Uncharacterized inner membrane transporter yiJE</fullName>
    </submittedName>
</protein>
<feature type="domain" description="EamA" evidence="8">
    <location>
        <begin position="151"/>
        <end position="287"/>
    </location>
</feature>
<comment type="similarity">
    <text evidence="2">Belongs to the EamA transporter family.</text>
</comment>
<dbReference type="InterPro" id="IPR000620">
    <property type="entry name" value="EamA_dom"/>
</dbReference>
<dbReference type="InterPro" id="IPR037185">
    <property type="entry name" value="EmrE-like"/>
</dbReference>
<gene>
    <name evidence="9" type="primary">yijE_2</name>
    <name evidence="9" type="ORF">NCTC11967_03825</name>
</gene>
<keyword evidence="4 7" id="KW-0812">Transmembrane</keyword>
<dbReference type="SUPFAM" id="SSF103481">
    <property type="entry name" value="Multidrug resistance efflux transporter EmrE"/>
    <property type="match status" value="2"/>
</dbReference>
<dbReference type="Gene3D" id="1.10.3730.20">
    <property type="match status" value="1"/>
</dbReference>
<reference evidence="9 10" key="1">
    <citation type="submission" date="2018-06" db="EMBL/GenBank/DDBJ databases">
        <authorList>
            <consortium name="Pathogen Informatics"/>
            <person name="Doyle S."/>
        </authorList>
    </citation>
    <scope>NUCLEOTIDE SEQUENCE [LARGE SCALE GENOMIC DNA]</scope>
    <source>
        <strain evidence="9 10">NCTC11967</strain>
    </source>
</reference>
<dbReference type="AlphaFoldDB" id="A0AB38FZV5"/>
<feature type="transmembrane region" description="Helical" evidence="7">
    <location>
        <begin position="214"/>
        <end position="237"/>
    </location>
</feature>
<evidence type="ECO:0000259" key="8">
    <source>
        <dbReference type="Pfam" id="PF00892"/>
    </source>
</evidence>
<dbReference type="Proteomes" id="UP000251313">
    <property type="component" value="Unassembled WGS sequence"/>
</dbReference>
<feature type="transmembrane region" description="Helical" evidence="7">
    <location>
        <begin position="89"/>
        <end position="113"/>
    </location>
</feature>
<comment type="subcellular location">
    <subcellularLocation>
        <location evidence="1">Cell membrane</location>
        <topology evidence="1">Multi-pass membrane protein</topology>
    </subcellularLocation>
</comment>
<dbReference type="PANTHER" id="PTHR32322">
    <property type="entry name" value="INNER MEMBRANE TRANSPORTER"/>
    <property type="match status" value="1"/>
</dbReference>
<keyword evidence="3" id="KW-1003">Cell membrane</keyword>
<feature type="transmembrane region" description="Helical" evidence="7">
    <location>
        <begin position="148"/>
        <end position="169"/>
    </location>
</feature>
<evidence type="ECO:0000313" key="9">
    <source>
        <dbReference type="EMBL" id="SQA64791.1"/>
    </source>
</evidence>
<dbReference type="PANTHER" id="PTHR32322:SF2">
    <property type="entry name" value="EAMA DOMAIN-CONTAINING PROTEIN"/>
    <property type="match status" value="1"/>
</dbReference>
<sequence>MNQKTFIAFAFLGIIWGTNFLFMHQASRWISPLQIVFLRVLFGFLPILALACWHRVFRRQHLRHAHHFVVMALLATVIYYWAFASGTSLLLSGISGVLSGAIPLFSFIMAALFLRQEPMQKLQGAGIVLGFAGVLMIARPWAVSADSISLAGVGYMVLGSLSVGASFVYARRFLAPLQLPALALTSYQIGAALLILALVTPFSGLSAILHSPSASLGLVLGLGLLGTGVAYLIYYFLIQRLGAVTASSVTYIPPVVALVIGVVFAGEAVTAAELLSLVLISAGVFLLQRRDL</sequence>
<keyword evidence="5 7" id="KW-1133">Transmembrane helix</keyword>
<evidence type="ECO:0000256" key="4">
    <source>
        <dbReference type="ARBA" id="ARBA00022692"/>
    </source>
</evidence>
<evidence type="ECO:0000256" key="1">
    <source>
        <dbReference type="ARBA" id="ARBA00004651"/>
    </source>
</evidence>